<dbReference type="HOGENOM" id="CLU_3296652_0_0_7"/>
<dbReference type="KEGG" id="scu:SCE1572_41480"/>
<evidence type="ECO:0000313" key="3">
    <source>
        <dbReference type="Proteomes" id="UP000014803"/>
    </source>
</evidence>
<dbReference type="RefSeq" id="WP_020740163.1">
    <property type="nucleotide sequence ID" value="NC_021658.1"/>
</dbReference>
<accession>S4Y6E1</accession>
<dbReference type="Proteomes" id="UP000014803">
    <property type="component" value="Chromosome"/>
</dbReference>
<dbReference type="PATRIC" id="fig|1254432.3.peg.9378"/>
<gene>
    <name evidence="2" type="ORF">SCE1572_41480</name>
</gene>
<feature type="region of interest" description="Disordered" evidence="1">
    <location>
        <begin position="1"/>
        <end position="25"/>
    </location>
</feature>
<proteinExistence type="predicted"/>
<sequence>MLENVTFELGEPGEGGIGNLEDPATWGEDGIAVETWRLPE</sequence>
<dbReference type="AlphaFoldDB" id="S4Y6E1"/>
<evidence type="ECO:0000256" key="1">
    <source>
        <dbReference type="SAM" id="MobiDB-lite"/>
    </source>
</evidence>
<protein>
    <submittedName>
        <fullName evidence="2">Uncharacterized protein</fullName>
    </submittedName>
</protein>
<organism evidence="2 3">
    <name type="scientific">Sorangium cellulosum So0157-2</name>
    <dbReference type="NCBI Taxonomy" id="1254432"/>
    <lineage>
        <taxon>Bacteria</taxon>
        <taxon>Pseudomonadati</taxon>
        <taxon>Myxococcota</taxon>
        <taxon>Polyangia</taxon>
        <taxon>Polyangiales</taxon>
        <taxon>Polyangiaceae</taxon>
        <taxon>Sorangium</taxon>
    </lineage>
</organism>
<dbReference type="EMBL" id="CP003969">
    <property type="protein sequence ID" value="AGP40414.1"/>
    <property type="molecule type" value="Genomic_DNA"/>
</dbReference>
<evidence type="ECO:0000313" key="2">
    <source>
        <dbReference type="EMBL" id="AGP40414.1"/>
    </source>
</evidence>
<reference evidence="2 3" key="1">
    <citation type="journal article" date="2013" name="Sci. Rep.">
        <title>Extraordinary expansion of a Sorangium cellulosum genome from an alkaline milieu.</title>
        <authorList>
            <person name="Han K."/>
            <person name="Li Z.F."/>
            <person name="Peng R."/>
            <person name="Zhu L.P."/>
            <person name="Zhou T."/>
            <person name="Wang L.G."/>
            <person name="Li S.G."/>
            <person name="Zhang X.B."/>
            <person name="Hu W."/>
            <person name="Wu Z.H."/>
            <person name="Qin N."/>
            <person name="Li Y.Z."/>
        </authorList>
    </citation>
    <scope>NUCLEOTIDE SEQUENCE [LARGE SCALE GENOMIC DNA]</scope>
    <source>
        <strain evidence="2 3">So0157-2</strain>
    </source>
</reference>
<name>S4Y6E1_SORCE</name>